<gene>
    <name evidence="1" type="ORF">ACFQMA_11740</name>
</gene>
<accession>A0ABD5XZD7</accession>
<keyword evidence="2" id="KW-1185">Reference proteome</keyword>
<comment type="caution">
    <text evidence="1">The sequence shown here is derived from an EMBL/GenBank/DDBJ whole genome shotgun (WGS) entry which is preliminary data.</text>
</comment>
<reference evidence="1 2" key="1">
    <citation type="journal article" date="2019" name="Int. J. Syst. Evol. Microbiol.">
        <title>The Global Catalogue of Microorganisms (GCM) 10K type strain sequencing project: providing services to taxonomists for standard genome sequencing and annotation.</title>
        <authorList>
            <consortium name="The Broad Institute Genomics Platform"/>
            <consortium name="The Broad Institute Genome Sequencing Center for Infectious Disease"/>
            <person name="Wu L."/>
            <person name="Ma J."/>
        </authorList>
    </citation>
    <scope>NUCLEOTIDE SEQUENCE [LARGE SCALE GENOMIC DNA]</scope>
    <source>
        <strain evidence="1 2">XZYJT29</strain>
    </source>
</reference>
<protein>
    <submittedName>
        <fullName evidence="1">Uncharacterized protein</fullName>
    </submittedName>
</protein>
<evidence type="ECO:0000313" key="2">
    <source>
        <dbReference type="Proteomes" id="UP001596432"/>
    </source>
</evidence>
<dbReference type="RefSeq" id="WP_274326054.1">
    <property type="nucleotide sequence ID" value="NZ_CP118158.1"/>
</dbReference>
<organism evidence="1 2">
    <name type="scientific">Halosimplex aquaticum</name>
    <dbReference type="NCBI Taxonomy" id="3026162"/>
    <lineage>
        <taxon>Archaea</taxon>
        <taxon>Methanobacteriati</taxon>
        <taxon>Methanobacteriota</taxon>
        <taxon>Stenosarchaea group</taxon>
        <taxon>Halobacteria</taxon>
        <taxon>Halobacteriales</taxon>
        <taxon>Haloarculaceae</taxon>
        <taxon>Halosimplex</taxon>
    </lineage>
</organism>
<proteinExistence type="predicted"/>
<dbReference type="AlphaFoldDB" id="A0ABD5XZD7"/>
<dbReference type="Proteomes" id="UP001596432">
    <property type="component" value="Unassembled WGS sequence"/>
</dbReference>
<sequence length="116" mass="13292">MDDDLVTFASLQERRDGEWEQCARVPSRDWANAESDDHKNELVIHLERSFCMSRDEYSLREPETSENDDETDVEVVEEDDAVVIDNTPESTQATLDELLEASDIIDRDDDAEVLAD</sequence>
<dbReference type="GeneID" id="78820788"/>
<evidence type="ECO:0000313" key="1">
    <source>
        <dbReference type="EMBL" id="MFC7140498.1"/>
    </source>
</evidence>
<dbReference type="EMBL" id="JBHTAS010000001">
    <property type="protein sequence ID" value="MFC7140498.1"/>
    <property type="molecule type" value="Genomic_DNA"/>
</dbReference>
<name>A0ABD5XZD7_9EURY</name>